<accession>A0ABP7C334</accession>
<feature type="region of interest" description="Disordered" evidence="1">
    <location>
        <begin position="17"/>
        <end position="41"/>
    </location>
</feature>
<dbReference type="Proteomes" id="UP001500711">
    <property type="component" value="Unassembled WGS sequence"/>
</dbReference>
<comment type="caution">
    <text evidence="2">The sequence shown here is derived from an EMBL/GenBank/DDBJ whole genome shotgun (WGS) entry which is preliminary data.</text>
</comment>
<evidence type="ECO:0000256" key="1">
    <source>
        <dbReference type="SAM" id="MobiDB-lite"/>
    </source>
</evidence>
<organism evidence="2 3">
    <name type="scientific">Lentzea roselyniae</name>
    <dbReference type="NCBI Taxonomy" id="531940"/>
    <lineage>
        <taxon>Bacteria</taxon>
        <taxon>Bacillati</taxon>
        <taxon>Actinomycetota</taxon>
        <taxon>Actinomycetes</taxon>
        <taxon>Pseudonocardiales</taxon>
        <taxon>Pseudonocardiaceae</taxon>
        <taxon>Lentzea</taxon>
    </lineage>
</organism>
<reference evidence="3" key="1">
    <citation type="journal article" date="2019" name="Int. J. Syst. Evol. Microbiol.">
        <title>The Global Catalogue of Microorganisms (GCM) 10K type strain sequencing project: providing services to taxonomists for standard genome sequencing and annotation.</title>
        <authorList>
            <consortium name="The Broad Institute Genomics Platform"/>
            <consortium name="The Broad Institute Genome Sequencing Center for Infectious Disease"/>
            <person name="Wu L."/>
            <person name="Ma J."/>
        </authorList>
    </citation>
    <scope>NUCLEOTIDE SEQUENCE [LARGE SCALE GENOMIC DNA]</scope>
    <source>
        <strain evidence="3">JCM 17494</strain>
    </source>
</reference>
<evidence type="ECO:0000313" key="2">
    <source>
        <dbReference type="EMBL" id="GAA3674958.1"/>
    </source>
</evidence>
<dbReference type="EMBL" id="BAABBE010000029">
    <property type="protein sequence ID" value="GAA3674958.1"/>
    <property type="molecule type" value="Genomic_DNA"/>
</dbReference>
<keyword evidence="3" id="KW-1185">Reference proteome</keyword>
<protein>
    <recommendedName>
        <fullName evidence="4">YbaB/EbfC DNA-binding family protein</fullName>
    </recommendedName>
</protein>
<gene>
    <name evidence="2" type="ORF">GCM10022267_72330</name>
</gene>
<feature type="region of interest" description="Disordered" evidence="1">
    <location>
        <begin position="201"/>
        <end position="235"/>
    </location>
</feature>
<proteinExistence type="predicted"/>
<sequence length="235" mass="25978">MLEEHLRNLKLAELHLPPIGATRTSPPPEVPPTPADQYKASDPSRSLWVIVDPDGKVLQFDVSSSWQTRLLAAEFGQALMTTYLDAVRIAATVERQARREHRDEPQPVSFQSWSGMPDLETWLAQVKAEQADIGRQLREAREHADKVSLEVTTLRSPYGLVTLQIRNRALVGLTANAAAISQSNVGQLQQDLWAVFGDGGLTSDRGGTAASPSRRRPRAEEVDPEEDLWKGLGSR</sequence>
<feature type="compositionally biased region" description="Pro residues" evidence="1">
    <location>
        <begin position="25"/>
        <end position="34"/>
    </location>
</feature>
<name>A0ABP7C334_9PSEU</name>
<evidence type="ECO:0000313" key="3">
    <source>
        <dbReference type="Proteomes" id="UP001500711"/>
    </source>
</evidence>
<evidence type="ECO:0008006" key="4">
    <source>
        <dbReference type="Google" id="ProtNLM"/>
    </source>
</evidence>